<gene>
    <name evidence="2" type="ORF">LQE92_12510</name>
</gene>
<dbReference type="Pfam" id="PF01584">
    <property type="entry name" value="CheW"/>
    <property type="match status" value="1"/>
</dbReference>
<dbReference type="EMBL" id="JAJNOR010000008">
    <property type="protein sequence ID" value="MCD2493437.1"/>
    <property type="molecule type" value="Genomic_DNA"/>
</dbReference>
<dbReference type="RefSeq" id="WP_231063291.1">
    <property type="nucleotide sequence ID" value="NZ_JAJNOR010000008.1"/>
</dbReference>
<name>A0AAP2WAJ2_9FIRM</name>
<dbReference type="Proteomes" id="UP001299265">
    <property type="component" value="Unassembled WGS sequence"/>
</dbReference>
<evidence type="ECO:0000313" key="2">
    <source>
        <dbReference type="EMBL" id="MCD2493437.1"/>
    </source>
</evidence>
<dbReference type="GO" id="GO:0007165">
    <property type="term" value="P:signal transduction"/>
    <property type="evidence" value="ECO:0007669"/>
    <property type="project" value="InterPro"/>
</dbReference>
<sequence>MENEEKREVLCFSWGSTVYAVEFQDVEEICINMSVYPVSLLPDYFCGTIYYKGRVLFAVQVEMDKNPSHIRVSDKEETFIIILVRYGKSGEYTGRVKRSSACWMYKEAQKG</sequence>
<comment type="caution">
    <text evidence="2">The sequence shown here is derived from an EMBL/GenBank/DDBJ whole genome shotgun (WGS) entry which is preliminary data.</text>
</comment>
<dbReference type="AlphaFoldDB" id="A0AAP2WAJ2"/>
<dbReference type="SUPFAM" id="SSF50341">
    <property type="entry name" value="CheW-like"/>
    <property type="match status" value="1"/>
</dbReference>
<proteinExistence type="predicted"/>
<dbReference type="Gene3D" id="2.40.50.180">
    <property type="entry name" value="CheA-289, Domain 4"/>
    <property type="match status" value="1"/>
</dbReference>
<dbReference type="Gene3D" id="2.30.30.40">
    <property type="entry name" value="SH3 Domains"/>
    <property type="match status" value="1"/>
</dbReference>
<accession>A0AAP2WAJ2</accession>
<protein>
    <submittedName>
        <fullName evidence="2">Chemotaxis protein CheW</fullName>
    </submittedName>
</protein>
<dbReference type="GO" id="GO:0006935">
    <property type="term" value="P:chemotaxis"/>
    <property type="evidence" value="ECO:0007669"/>
    <property type="project" value="InterPro"/>
</dbReference>
<dbReference type="InterPro" id="IPR002545">
    <property type="entry name" value="CheW-lke_dom"/>
</dbReference>
<evidence type="ECO:0000259" key="1">
    <source>
        <dbReference type="Pfam" id="PF01584"/>
    </source>
</evidence>
<reference evidence="2 3" key="1">
    <citation type="submission" date="2021-11" db="EMBL/GenBank/DDBJ databases">
        <title>Lacrimispora sp. nov. NSJ-141 isolated from human feces.</title>
        <authorList>
            <person name="Abdugheni R."/>
        </authorList>
    </citation>
    <scope>NUCLEOTIDE SEQUENCE [LARGE SCALE GENOMIC DNA]</scope>
    <source>
        <strain evidence="2 3">NSJ-141</strain>
    </source>
</reference>
<evidence type="ECO:0000313" key="3">
    <source>
        <dbReference type="Proteomes" id="UP001299265"/>
    </source>
</evidence>
<keyword evidence="3" id="KW-1185">Reference proteome</keyword>
<organism evidence="2 3">
    <name type="scientific">Lientehia hominis</name>
    <dbReference type="NCBI Taxonomy" id="2897778"/>
    <lineage>
        <taxon>Bacteria</taxon>
        <taxon>Bacillati</taxon>
        <taxon>Bacillota</taxon>
        <taxon>Clostridia</taxon>
        <taxon>Lachnospirales</taxon>
        <taxon>Lachnospiraceae</taxon>
        <taxon>Lientehia</taxon>
    </lineage>
</organism>
<dbReference type="InterPro" id="IPR036061">
    <property type="entry name" value="CheW-like_dom_sf"/>
</dbReference>
<feature type="domain" description="CheW-like" evidence="1">
    <location>
        <begin position="8"/>
        <end position="83"/>
    </location>
</feature>